<keyword evidence="4" id="KW-0560">Oxidoreductase</keyword>
<dbReference type="OrthoDB" id="9803125at2"/>
<reference evidence="9" key="1">
    <citation type="submission" date="2018-12" db="EMBL/GenBank/DDBJ databases">
        <title>Complete genome sequence of Paenibacillus sp. MBLB1234.</title>
        <authorList>
            <person name="Nam Y.-D."/>
            <person name="Kang J."/>
            <person name="Chung W.-H."/>
            <person name="Park Y.S."/>
        </authorList>
    </citation>
    <scope>NUCLEOTIDE SEQUENCE [LARGE SCALE GENOMIC DNA]</scope>
    <source>
        <strain evidence="9">MBLB1234</strain>
    </source>
</reference>
<dbReference type="SUPFAM" id="SSF158430">
    <property type="entry name" value="Bacillus cereus metalloprotein-like"/>
    <property type="match status" value="1"/>
</dbReference>
<dbReference type="Pfam" id="PF00081">
    <property type="entry name" value="Sod_Fe_N"/>
    <property type="match status" value="1"/>
</dbReference>
<dbReference type="InterPro" id="IPR036324">
    <property type="entry name" value="Mn/Fe_SOD_N_sf"/>
</dbReference>
<dbReference type="GO" id="GO:0004784">
    <property type="term" value="F:superoxide dismutase activity"/>
    <property type="evidence" value="ECO:0007669"/>
    <property type="project" value="UniProtKB-EC"/>
</dbReference>
<dbReference type="PANTHER" id="PTHR11404:SF6">
    <property type="entry name" value="SUPEROXIDE DISMUTASE [MN], MITOCHONDRIAL"/>
    <property type="match status" value="1"/>
</dbReference>
<evidence type="ECO:0000256" key="5">
    <source>
        <dbReference type="SAM" id="MobiDB-lite"/>
    </source>
</evidence>
<dbReference type="Gene3D" id="3.55.40.20">
    <property type="entry name" value="Iron/manganese superoxide dismutase, C-terminal domain"/>
    <property type="match status" value="1"/>
</dbReference>
<feature type="compositionally biased region" description="Polar residues" evidence="5">
    <location>
        <begin position="218"/>
        <end position="235"/>
    </location>
</feature>
<dbReference type="FunFam" id="3.55.40.20:FF:000004">
    <property type="entry name" value="Superoxide dismutase [Fe]"/>
    <property type="match status" value="1"/>
</dbReference>
<feature type="domain" description="Manganese/iron superoxide dismutase N-terminal" evidence="6">
    <location>
        <begin position="254"/>
        <end position="334"/>
    </location>
</feature>
<dbReference type="PANTHER" id="PTHR11404">
    <property type="entry name" value="SUPEROXIDE DISMUTASE 2"/>
    <property type="match status" value="1"/>
</dbReference>
<feature type="region of interest" description="Disordered" evidence="5">
    <location>
        <begin position="204"/>
        <end position="257"/>
    </location>
</feature>
<feature type="domain" description="Manganese/iron superoxide dismutase C-terminal" evidence="7">
    <location>
        <begin position="342"/>
        <end position="444"/>
    </location>
</feature>
<dbReference type="InterPro" id="IPR019833">
    <property type="entry name" value="Mn/Fe_SOD_BS"/>
</dbReference>
<comment type="similarity">
    <text evidence="1">Belongs to the iron/manganese superoxide dismutase family.</text>
</comment>
<organism evidence="8 9">
    <name type="scientific">Paenibacillus lutimineralis</name>
    <dbReference type="NCBI Taxonomy" id="2707005"/>
    <lineage>
        <taxon>Bacteria</taxon>
        <taxon>Bacillati</taxon>
        <taxon>Bacillota</taxon>
        <taxon>Bacilli</taxon>
        <taxon>Bacillales</taxon>
        <taxon>Paenibacillaceae</taxon>
        <taxon>Paenibacillus</taxon>
    </lineage>
</organism>
<evidence type="ECO:0000256" key="2">
    <source>
        <dbReference type="ARBA" id="ARBA00012682"/>
    </source>
</evidence>
<evidence type="ECO:0000259" key="7">
    <source>
        <dbReference type="Pfam" id="PF02777"/>
    </source>
</evidence>
<evidence type="ECO:0000256" key="3">
    <source>
        <dbReference type="ARBA" id="ARBA00022723"/>
    </source>
</evidence>
<feature type="compositionally biased region" description="Polar residues" evidence="5">
    <location>
        <begin position="151"/>
        <end position="161"/>
    </location>
</feature>
<name>A0A3Q9I6H9_9BACL</name>
<dbReference type="EC" id="1.15.1.1" evidence="2"/>
<evidence type="ECO:0000256" key="4">
    <source>
        <dbReference type="ARBA" id="ARBA00023002"/>
    </source>
</evidence>
<dbReference type="Pfam" id="PF11155">
    <property type="entry name" value="DUF2935"/>
    <property type="match status" value="1"/>
</dbReference>
<evidence type="ECO:0000313" key="9">
    <source>
        <dbReference type="Proteomes" id="UP000270678"/>
    </source>
</evidence>
<dbReference type="PROSITE" id="PS00088">
    <property type="entry name" value="SOD_MN"/>
    <property type="match status" value="1"/>
</dbReference>
<dbReference type="Gene3D" id="1.20.1260.120">
    <property type="entry name" value="Protein of unknown function DUF2935"/>
    <property type="match status" value="1"/>
</dbReference>
<dbReference type="InterPro" id="IPR050265">
    <property type="entry name" value="Fe/Mn_Superoxide_Dismutase"/>
</dbReference>
<accession>A0A3Q9I6H9</accession>
<evidence type="ECO:0000313" key="8">
    <source>
        <dbReference type="EMBL" id="AZS13670.1"/>
    </source>
</evidence>
<dbReference type="InterPro" id="IPR001189">
    <property type="entry name" value="Mn/Fe_SOD"/>
</dbReference>
<dbReference type="InterPro" id="IPR019832">
    <property type="entry name" value="Mn/Fe_SOD_C"/>
</dbReference>
<dbReference type="PRINTS" id="PR01703">
    <property type="entry name" value="MNSODISMTASE"/>
</dbReference>
<dbReference type="RefSeq" id="WP_126995566.1">
    <property type="nucleotide sequence ID" value="NZ_CP034346.1"/>
</dbReference>
<feature type="region of interest" description="Disordered" evidence="5">
    <location>
        <begin position="142"/>
        <end position="165"/>
    </location>
</feature>
<sequence length="456" mass="52349">MLSIYGPYLPVRILEEIYCWKRQEARNTQLIKAAIPGLEPEYVKLLDEWNCVFRGTEEEASRLLHHALSNTNATSYPHFLKEVEKLLDVSCRQSNEFIRQLHYILDHSAAVQSNPHAQALLRHVIQESEHYLLKAQSLNAPHHPAHMMDNKSPNDPYSSAEYTAGPRPEIHANEQNLQADISISPENNPNHDDKENNDVTASVSEAAVSSDIRKEQSDGNLVNSANPMISPNQAHPANPADPPSDKDRPVPIGKHTLPPLPYAYNALEPHIDEKTMRIHHDIHHKSYVDGLNTAEKKLQDARKSGNFDLVKHWERELAFNGAGHYLHTIFWDSMNPNGGGRPEGELLEYIKRDFGSYDAFKNQFSKAAEKVEGGGWAILVWSPRSHRLEILTAEKHQNLTQWDVVPLLVLDVWEHAYYLKHQNERPKYIEDWWNVVYWPAVAKRFEQAKKLKWQPF</sequence>
<dbReference type="SUPFAM" id="SSF46609">
    <property type="entry name" value="Fe,Mn superoxide dismutase (SOD), N-terminal domain"/>
    <property type="match status" value="1"/>
</dbReference>
<keyword evidence="9" id="KW-1185">Reference proteome</keyword>
<evidence type="ECO:0000256" key="1">
    <source>
        <dbReference type="ARBA" id="ARBA00008714"/>
    </source>
</evidence>
<dbReference type="AlphaFoldDB" id="A0A3Q9I6H9"/>
<dbReference type="EMBL" id="CP034346">
    <property type="protein sequence ID" value="AZS13670.1"/>
    <property type="molecule type" value="Genomic_DNA"/>
</dbReference>
<dbReference type="Gene3D" id="1.10.287.990">
    <property type="entry name" value="Fe,Mn superoxide dismutase (SOD) domain"/>
    <property type="match status" value="1"/>
</dbReference>
<dbReference type="InterPro" id="IPR019831">
    <property type="entry name" value="Mn/Fe_SOD_N"/>
</dbReference>
<dbReference type="InterPro" id="IPR021328">
    <property type="entry name" value="CotB-like"/>
</dbReference>
<dbReference type="GO" id="GO:0046872">
    <property type="term" value="F:metal ion binding"/>
    <property type="evidence" value="ECO:0007669"/>
    <property type="project" value="UniProtKB-KW"/>
</dbReference>
<proteinExistence type="inferred from homology"/>
<keyword evidence="3" id="KW-0479">Metal-binding</keyword>
<dbReference type="InterPro" id="IPR036314">
    <property type="entry name" value="SOD_C_sf"/>
</dbReference>
<dbReference type="FunFam" id="1.10.287.990:FF:000001">
    <property type="entry name" value="Superoxide dismutase"/>
    <property type="match status" value="1"/>
</dbReference>
<dbReference type="SUPFAM" id="SSF54719">
    <property type="entry name" value="Fe,Mn superoxide dismutase (SOD), C-terminal domain"/>
    <property type="match status" value="1"/>
</dbReference>
<dbReference type="Pfam" id="PF02777">
    <property type="entry name" value="Sod_Fe_C"/>
    <property type="match status" value="1"/>
</dbReference>
<dbReference type="KEGG" id="plut:EI981_03695"/>
<evidence type="ECO:0000259" key="6">
    <source>
        <dbReference type="Pfam" id="PF00081"/>
    </source>
</evidence>
<protein>
    <recommendedName>
        <fullName evidence="2">superoxide dismutase</fullName>
        <ecNumber evidence="2">1.15.1.1</ecNumber>
    </recommendedName>
</protein>
<dbReference type="Proteomes" id="UP000270678">
    <property type="component" value="Chromosome"/>
</dbReference>
<gene>
    <name evidence="8" type="ORF">EI981_03695</name>
</gene>